<dbReference type="Proteomes" id="UP000014216">
    <property type="component" value="Unassembled WGS sequence"/>
</dbReference>
<proteinExistence type="predicted"/>
<protein>
    <submittedName>
        <fullName evidence="1">Uncharacterized protein</fullName>
    </submittedName>
</protein>
<keyword evidence="2" id="KW-1185">Reference proteome</keyword>
<dbReference type="AlphaFoldDB" id="S0G166"/>
<name>S0G166_9BACT</name>
<gene>
    <name evidence="1" type="ORF">Dpo_5c00970</name>
</gene>
<dbReference type="RefSeq" id="WP_006966263.1">
    <property type="nucleotide sequence ID" value="NZ_APJX01000005.1"/>
</dbReference>
<sequence>MEDKPKNTITEEWARSSYAITTHPQSDKTELTIWENGTATTIELDRVSLSVMVGHLKNLADSELSLHTISKIYQGILKLSHGCYAIQNALSTEGKENAFVSNKINRIREDVKAIENSLAL</sequence>
<evidence type="ECO:0000313" key="1">
    <source>
        <dbReference type="EMBL" id="EMS79174.1"/>
    </source>
</evidence>
<organism evidence="1 2">
    <name type="scientific">Desulfotignum phosphitoxidans DSM 13687</name>
    <dbReference type="NCBI Taxonomy" id="1286635"/>
    <lineage>
        <taxon>Bacteria</taxon>
        <taxon>Pseudomonadati</taxon>
        <taxon>Thermodesulfobacteriota</taxon>
        <taxon>Desulfobacteria</taxon>
        <taxon>Desulfobacterales</taxon>
        <taxon>Desulfobacteraceae</taxon>
        <taxon>Desulfotignum</taxon>
    </lineage>
</organism>
<evidence type="ECO:0000313" key="2">
    <source>
        <dbReference type="Proteomes" id="UP000014216"/>
    </source>
</evidence>
<accession>S0G166</accession>
<reference evidence="1 2" key="1">
    <citation type="journal article" date="2013" name="Genome Announc.">
        <title>Draft Genome Sequence of Desulfotignum phosphitoxidans DSM 13687 Strain FiPS-3.</title>
        <authorList>
            <person name="Poehlein A."/>
            <person name="Daniel R."/>
            <person name="Simeonova D.D."/>
        </authorList>
    </citation>
    <scope>NUCLEOTIDE SEQUENCE [LARGE SCALE GENOMIC DNA]</scope>
    <source>
        <strain evidence="1 2">DSM 13687</strain>
    </source>
</reference>
<dbReference type="EMBL" id="APJX01000005">
    <property type="protein sequence ID" value="EMS79174.1"/>
    <property type="molecule type" value="Genomic_DNA"/>
</dbReference>
<comment type="caution">
    <text evidence="1">The sequence shown here is derived from an EMBL/GenBank/DDBJ whole genome shotgun (WGS) entry which is preliminary data.</text>
</comment>